<dbReference type="SMART" id="SM00178">
    <property type="entry name" value="SAR"/>
    <property type="match status" value="1"/>
</dbReference>
<dbReference type="GO" id="GO:0005525">
    <property type="term" value="F:GTP binding"/>
    <property type="evidence" value="ECO:0007669"/>
    <property type="project" value="UniProtKB-KW"/>
</dbReference>
<comment type="similarity">
    <text evidence="3 17">Belongs to the small GTPase superfamily. Arf family.</text>
</comment>
<evidence type="ECO:0000256" key="5">
    <source>
        <dbReference type="ARBA" id="ARBA00022475"/>
    </source>
</evidence>
<keyword evidence="20" id="KW-1185">Reference proteome</keyword>
<evidence type="ECO:0000256" key="13">
    <source>
        <dbReference type="ARBA" id="ARBA00055307"/>
    </source>
</evidence>
<evidence type="ECO:0000256" key="3">
    <source>
        <dbReference type="ARBA" id="ARBA00010290"/>
    </source>
</evidence>
<dbReference type="InterPro" id="IPR027417">
    <property type="entry name" value="P-loop_NTPase"/>
</dbReference>
<dbReference type="SMART" id="SM00177">
    <property type="entry name" value="ARF"/>
    <property type="match status" value="1"/>
</dbReference>
<keyword evidence="5" id="KW-1003">Cell membrane</keyword>
<dbReference type="SUPFAM" id="SSF52540">
    <property type="entry name" value="P-loop containing nucleoside triphosphate hydrolases"/>
    <property type="match status" value="1"/>
</dbReference>
<evidence type="ECO:0000256" key="4">
    <source>
        <dbReference type="ARBA" id="ARBA00022473"/>
    </source>
</evidence>
<evidence type="ECO:0000256" key="7">
    <source>
        <dbReference type="ARBA" id="ARBA00022707"/>
    </source>
</evidence>
<feature type="region of interest" description="Disordered" evidence="18">
    <location>
        <begin position="207"/>
        <end position="226"/>
    </location>
</feature>
<dbReference type="InterPro" id="IPR045873">
    <property type="entry name" value="Arl2"/>
</dbReference>
<evidence type="ECO:0000256" key="12">
    <source>
        <dbReference type="ARBA" id="ARBA00023306"/>
    </source>
</evidence>
<gene>
    <name evidence="19" type="ORF">PSFLO_00218</name>
</gene>
<evidence type="ECO:0000256" key="18">
    <source>
        <dbReference type="SAM" id="MobiDB-lite"/>
    </source>
</evidence>
<keyword evidence="8 15" id="KW-0547">Nucleotide-binding</keyword>
<evidence type="ECO:0000256" key="11">
    <source>
        <dbReference type="ARBA" id="ARBA00023288"/>
    </source>
</evidence>
<dbReference type="PROSITE" id="PS51417">
    <property type="entry name" value="ARF"/>
    <property type="match status" value="1"/>
</dbReference>
<dbReference type="Gene3D" id="3.40.50.300">
    <property type="entry name" value="P-loop containing nucleotide triphosphate hydrolases"/>
    <property type="match status" value="1"/>
</dbReference>
<dbReference type="GO" id="GO:0005886">
    <property type="term" value="C:plasma membrane"/>
    <property type="evidence" value="ECO:0007669"/>
    <property type="project" value="UniProtKB-SubCell"/>
</dbReference>
<sequence length="226" mass="24953">MGLLSIIRKTKLRSLELRVLFLGLDNAGKTTILKRLLNQPQHDIESISPTFGFSIQTFVHNGYTLNVWDVGGQKTLRPYWKNYFERTDCVVWVVDSSDRGRIQDCRDELHALLGEERLSGATILVFANKQDLSGAMSSEEIKAALGLEHDRVSKSHSWRIQPCSAFTGDNLVRGLDWAVQDVAKRVYYHGAVTAGVYTSVIGHDGEGGDLAMPGPPTPQPTGLATT</sequence>
<evidence type="ECO:0000256" key="2">
    <source>
        <dbReference type="ARBA" id="ARBA00004496"/>
    </source>
</evidence>
<dbReference type="FunFam" id="3.40.50.300:FF:000981">
    <property type="entry name" value="ADP-ribosylation factor-like 2"/>
    <property type="match status" value="1"/>
</dbReference>
<evidence type="ECO:0000256" key="8">
    <source>
        <dbReference type="ARBA" id="ARBA00022741"/>
    </source>
</evidence>
<keyword evidence="4" id="KW-0217">Developmental protein</keyword>
<feature type="binding site" evidence="15">
    <location>
        <begin position="23"/>
        <end position="30"/>
    </location>
    <ligand>
        <name>GTP</name>
        <dbReference type="ChEBI" id="CHEBI:37565"/>
    </ligand>
</feature>
<dbReference type="GO" id="GO:0005737">
    <property type="term" value="C:cytoplasm"/>
    <property type="evidence" value="ECO:0007669"/>
    <property type="project" value="UniProtKB-SubCell"/>
</dbReference>
<keyword evidence="6" id="KW-0963">Cytoplasm</keyword>
<keyword evidence="16" id="KW-0460">Magnesium</keyword>
<evidence type="ECO:0000256" key="1">
    <source>
        <dbReference type="ARBA" id="ARBA00004236"/>
    </source>
</evidence>
<keyword evidence="12" id="KW-0131">Cell cycle</keyword>
<dbReference type="InterPro" id="IPR044612">
    <property type="entry name" value="ARL2/3"/>
</dbReference>
<dbReference type="InterPro" id="IPR005225">
    <property type="entry name" value="Small_GTP-bd"/>
</dbReference>
<dbReference type="GO" id="GO:0046872">
    <property type="term" value="F:metal ion binding"/>
    <property type="evidence" value="ECO:0007669"/>
    <property type="project" value="UniProtKB-KW"/>
</dbReference>
<dbReference type="InterPro" id="IPR006689">
    <property type="entry name" value="Small_GTPase_ARF/SAR"/>
</dbReference>
<dbReference type="AlphaFoldDB" id="A0A5C3ETA7"/>
<evidence type="ECO:0000313" key="20">
    <source>
        <dbReference type="Proteomes" id="UP000323386"/>
    </source>
</evidence>
<organism evidence="19 20">
    <name type="scientific">Pseudozyma flocculosa</name>
    <dbReference type="NCBI Taxonomy" id="84751"/>
    <lineage>
        <taxon>Eukaryota</taxon>
        <taxon>Fungi</taxon>
        <taxon>Dikarya</taxon>
        <taxon>Basidiomycota</taxon>
        <taxon>Ustilaginomycotina</taxon>
        <taxon>Ustilaginomycetes</taxon>
        <taxon>Ustilaginales</taxon>
        <taxon>Ustilaginaceae</taxon>
        <taxon>Pseudozyma</taxon>
    </lineage>
</organism>
<keyword evidence="7" id="KW-0519">Myristate</keyword>
<evidence type="ECO:0000256" key="15">
    <source>
        <dbReference type="PIRSR" id="PIRSR606689-1"/>
    </source>
</evidence>
<keyword evidence="10" id="KW-0472">Membrane</keyword>
<evidence type="ECO:0000256" key="10">
    <source>
        <dbReference type="ARBA" id="ARBA00023136"/>
    </source>
</evidence>
<keyword evidence="11" id="KW-0449">Lipoprotein</keyword>
<evidence type="ECO:0000256" key="9">
    <source>
        <dbReference type="ARBA" id="ARBA00023134"/>
    </source>
</evidence>
<dbReference type="OrthoDB" id="2011769at2759"/>
<dbReference type="Proteomes" id="UP000323386">
    <property type="component" value="Unassembled WGS sequence"/>
</dbReference>
<evidence type="ECO:0000256" key="14">
    <source>
        <dbReference type="ARBA" id="ARBA00077919"/>
    </source>
</evidence>
<dbReference type="Pfam" id="PF00025">
    <property type="entry name" value="Arf"/>
    <property type="match status" value="1"/>
</dbReference>
<feature type="binding site" evidence="16">
    <location>
        <position position="50"/>
    </location>
    <ligand>
        <name>Mg(2+)</name>
        <dbReference type="ChEBI" id="CHEBI:18420"/>
    </ligand>
</feature>
<reference evidence="19 20" key="1">
    <citation type="submission" date="2018-03" db="EMBL/GenBank/DDBJ databases">
        <authorList>
            <person name="Guldener U."/>
        </authorList>
    </citation>
    <scope>NUCLEOTIDE SEQUENCE [LARGE SCALE GENOMIC DNA]</scope>
    <source>
        <strain evidence="19 20">DAOM196992</strain>
    </source>
</reference>
<comment type="function">
    <text evidence="13">GTP-binding protein that functions in embryogenesis, cytokinesis, germline development and microtubulule cytoskeleton dynamics.</text>
</comment>
<feature type="binding site" evidence="15">
    <location>
        <position position="72"/>
    </location>
    <ligand>
        <name>GTP</name>
        <dbReference type="ChEBI" id="CHEBI:37565"/>
    </ligand>
</feature>
<evidence type="ECO:0000256" key="17">
    <source>
        <dbReference type="RuleBase" id="RU003925"/>
    </source>
</evidence>
<comment type="subcellular location">
    <subcellularLocation>
        <location evidence="1">Cell membrane</location>
    </subcellularLocation>
    <subcellularLocation>
        <location evidence="2">Cytoplasm</location>
    </subcellularLocation>
</comment>
<name>A0A5C3ETA7_9BASI</name>
<evidence type="ECO:0000256" key="6">
    <source>
        <dbReference type="ARBA" id="ARBA00022490"/>
    </source>
</evidence>
<keyword evidence="9 15" id="KW-0342">GTP-binding</keyword>
<dbReference type="CDD" id="cd04154">
    <property type="entry name" value="Arl2"/>
    <property type="match status" value="1"/>
</dbReference>
<dbReference type="NCBIfam" id="TIGR00231">
    <property type="entry name" value="small_GTP"/>
    <property type="match status" value="1"/>
</dbReference>
<feature type="binding site" evidence="16">
    <location>
        <position position="30"/>
    </location>
    <ligand>
        <name>Mg(2+)</name>
        <dbReference type="ChEBI" id="CHEBI:18420"/>
    </ligand>
</feature>
<protein>
    <recommendedName>
        <fullName evidence="14">Abnormal eversion of vulva protein 20</fullName>
    </recommendedName>
</protein>
<feature type="binding site" evidence="15">
    <location>
        <begin position="128"/>
        <end position="131"/>
    </location>
    <ligand>
        <name>GTP</name>
        <dbReference type="ChEBI" id="CHEBI:37565"/>
    </ligand>
</feature>
<dbReference type="PRINTS" id="PR00328">
    <property type="entry name" value="SAR1GTPBP"/>
</dbReference>
<evidence type="ECO:0000256" key="16">
    <source>
        <dbReference type="PIRSR" id="PIRSR606689-2"/>
    </source>
</evidence>
<evidence type="ECO:0000313" key="19">
    <source>
        <dbReference type="EMBL" id="SPO34747.1"/>
    </source>
</evidence>
<keyword evidence="16" id="KW-0479">Metal-binding</keyword>
<dbReference type="EMBL" id="OOIP01000001">
    <property type="protein sequence ID" value="SPO34747.1"/>
    <property type="molecule type" value="Genomic_DNA"/>
</dbReference>
<proteinExistence type="inferred from homology"/>
<dbReference type="GO" id="GO:0003924">
    <property type="term" value="F:GTPase activity"/>
    <property type="evidence" value="ECO:0007669"/>
    <property type="project" value="InterPro"/>
</dbReference>
<dbReference type="PANTHER" id="PTHR45697">
    <property type="entry name" value="ADP-RIBOSYLATION FACTOR-LIKE PROTEIN 2-RELATED"/>
    <property type="match status" value="1"/>
</dbReference>
<accession>A0A5C3ETA7</accession>